<dbReference type="RefSeq" id="WP_115482522.1">
    <property type="nucleotide sequence ID" value="NZ_QRCT01000035.1"/>
</dbReference>
<accession>A0A371ATJ1</accession>
<organism evidence="1 2">
    <name type="scientific">Anaerosacchariphilus polymeriproducens</name>
    <dbReference type="NCBI Taxonomy" id="1812858"/>
    <lineage>
        <taxon>Bacteria</taxon>
        <taxon>Bacillati</taxon>
        <taxon>Bacillota</taxon>
        <taxon>Clostridia</taxon>
        <taxon>Lachnospirales</taxon>
        <taxon>Lachnospiraceae</taxon>
        <taxon>Anaerosacchariphilus</taxon>
    </lineage>
</organism>
<name>A0A371ATJ1_9FIRM</name>
<protein>
    <submittedName>
        <fullName evidence="1">Uncharacterized protein</fullName>
    </submittedName>
</protein>
<evidence type="ECO:0000313" key="2">
    <source>
        <dbReference type="Proteomes" id="UP000255036"/>
    </source>
</evidence>
<sequence length="104" mass="11979">MKRTNEILKKIEKEIFQTARTVSVNGSTYVSFNDIRVIMNIYATNKDVGIKTRGDVIRKSNENLAEFVGYTVNYPYAHCTSMPESVDDYIFDILAYLNQPVEEE</sequence>
<dbReference type="AlphaFoldDB" id="A0A371ATJ1"/>
<keyword evidence="2" id="KW-1185">Reference proteome</keyword>
<gene>
    <name evidence="1" type="ORF">DWV06_12425</name>
</gene>
<proteinExistence type="predicted"/>
<dbReference type="Proteomes" id="UP000255036">
    <property type="component" value="Unassembled WGS sequence"/>
</dbReference>
<comment type="caution">
    <text evidence="1">The sequence shown here is derived from an EMBL/GenBank/DDBJ whole genome shotgun (WGS) entry which is preliminary data.</text>
</comment>
<reference evidence="1 2" key="1">
    <citation type="submission" date="2018-07" db="EMBL/GenBank/DDBJ databases">
        <title>Anaerosacharophilus polymeroproducens gen. nov. sp. nov., an anaerobic bacterium isolated from salt field.</title>
        <authorList>
            <person name="Kim W."/>
            <person name="Yang S.-H."/>
            <person name="Oh J."/>
            <person name="Lee J.-H."/>
            <person name="Kwon K.K."/>
        </authorList>
    </citation>
    <scope>NUCLEOTIDE SEQUENCE [LARGE SCALE GENOMIC DNA]</scope>
    <source>
        <strain evidence="1 2">MCWD5</strain>
    </source>
</reference>
<dbReference type="EMBL" id="QRCT01000035">
    <property type="protein sequence ID" value="RDU22871.1"/>
    <property type="molecule type" value="Genomic_DNA"/>
</dbReference>
<evidence type="ECO:0000313" key="1">
    <source>
        <dbReference type="EMBL" id="RDU22871.1"/>
    </source>
</evidence>